<evidence type="ECO:0000256" key="4">
    <source>
        <dbReference type="ARBA" id="ARBA00008673"/>
    </source>
</evidence>
<dbReference type="InterPro" id="IPR014716">
    <property type="entry name" value="Fibrinogen_a/b/g_C_1"/>
</dbReference>
<keyword evidence="14" id="KW-0492">Microsome</keyword>
<feature type="domain" description="Fibronectin type-III" evidence="32">
    <location>
        <begin position="440"/>
        <end position="528"/>
    </location>
</feature>
<feature type="domain" description="Fibrinogen C-terminal" evidence="33">
    <location>
        <begin position="701"/>
        <end position="884"/>
    </location>
</feature>
<evidence type="ECO:0000256" key="23">
    <source>
        <dbReference type="ARBA" id="ARBA00044040"/>
    </source>
</evidence>
<keyword evidence="21" id="KW-0325">Glycoprotein</keyword>
<keyword evidence="6" id="KW-0964">Secreted</keyword>
<feature type="compositionally biased region" description="Polar residues" evidence="30">
    <location>
        <begin position="165"/>
        <end position="178"/>
    </location>
</feature>
<evidence type="ECO:0000256" key="21">
    <source>
        <dbReference type="ARBA" id="ARBA00023180"/>
    </source>
</evidence>
<evidence type="ECO:0000256" key="15">
    <source>
        <dbReference type="ARBA" id="ARBA00023002"/>
    </source>
</evidence>
<evidence type="ECO:0000256" key="18">
    <source>
        <dbReference type="ARBA" id="ARBA00023121"/>
    </source>
</evidence>
<dbReference type="FunFam" id="3.90.215.10:FF:000001">
    <property type="entry name" value="Tenascin isoform 1"/>
    <property type="match status" value="1"/>
</dbReference>
<evidence type="ECO:0000256" key="17">
    <source>
        <dbReference type="ARBA" id="ARBA00023033"/>
    </source>
</evidence>
<dbReference type="GO" id="GO:0005789">
    <property type="term" value="C:endoplasmic reticulum membrane"/>
    <property type="evidence" value="ECO:0007669"/>
    <property type="project" value="UniProtKB-SubCell"/>
</dbReference>
<evidence type="ECO:0000259" key="32">
    <source>
        <dbReference type="PROSITE" id="PS50853"/>
    </source>
</evidence>
<dbReference type="SMART" id="SM00186">
    <property type="entry name" value="FBG"/>
    <property type="match status" value="1"/>
</dbReference>
<dbReference type="PRINTS" id="PR00463">
    <property type="entry name" value="EP450I"/>
</dbReference>
<keyword evidence="17" id="KW-0503">Monooxygenase</keyword>
<dbReference type="FunFam" id="1.10.630.10:FF:000049">
    <property type="entry name" value="steroid 21-hydroxylase isoform X1"/>
    <property type="match status" value="1"/>
</dbReference>
<evidence type="ECO:0000256" key="24">
    <source>
        <dbReference type="ARBA" id="ARBA00044116"/>
    </source>
</evidence>
<dbReference type="SUPFAM" id="SSF48264">
    <property type="entry name" value="Cytochrome P450"/>
    <property type="match status" value="1"/>
</dbReference>
<evidence type="ECO:0000259" key="33">
    <source>
        <dbReference type="PROSITE" id="PS51406"/>
    </source>
</evidence>
<dbReference type="Gene3D" id="2.60.40.10">
    <property type="entry name" value="Immunoglobulins"/>
    <property type="match status" value="4"/>
</dbReference>
<dbReference type="InterPro" id="IPR036116">
    <property type="entry name" value="FN3_sf"/>
</dbReference>
<evidence type="ECO:0000256" key="30">
    <source>
        <dbReference type="SAM" id="MobiDB-lite"/>
    </source>
</evidence>
<dbReference type="Gene3D" id="4.10.530.10">
    <property type="entry name" value="Gamma-fibrinogen Carboxyl Terminal Fragment, domain 2"/>
    <property type="match status" value="1"/>
</dbReference>
<dbReference type="GO" id="GO:0008289">
    <property type="term" value="F:lipid binding"/>
    <property type="evidence" value="ECO:0007669"/>
    <property type="project" value="UniProtKB-KW"/>
</dbReference>
<evidence type="ECO:0000256" key="26">
    <source>
        <dbReference type="ARBA" id="ARBA00044265"/>
    </source>
</evidence>
<dbReference type="CDD" id="cd00055">
    <property type="entry name" value="EGF_Lam"/>
    <property type="match status" value="1"/>
</dbReference>
<dbReference type="NCBIfam" id="NF040941">
    <property type="entry name" value="GGGWT_bact"/>
    <property type="match status" value="1"/>
</dbReference>
<dbReference type="GO" id="GO:0004509">
    <property type="term" value="F:steroid 21-monooxygenase activity"/>
    <property type="evidence" value="ECO:0007669"/>
    <property type="project" value="UniProtKB-EC"/>
</dbReference>
<evidence type="ECO:0000256" key="9">
    <source>
        <dbReference type="ARBA" id="ARBA00022617"/>
    </source>
</evidence>
<evidence type="ECO:0000256" key="13">
    <source>
        <dbReference type="ARBA" id="ARBA00022824"/>
    </source>
</evidence>
<dbReference type="Proteomes" id="UP000246464">
    <property type="component" value="Chromosome 1"/>
</dbReference>
<evidence type="ECO:0000256" key="20">
    <source>
        <dbReference type="ARBA" id="ARBA00023157"/>
    </source>
</evidence>
<evidence type="ECO:0000256" key="5">
    <source>
        <dbReference type="ARBA" id="ARBA00010617"/>
    </source>
</evidence>
<keyword evidence="10" id="KW-0479">Metal-binding</keyword>
<protein>
    <recommendedName>
        <fullName evidence="24">Steroid 21-hydroxylase</fullName>
        <ecNumber evidence="23">1.14.14.16</ecNumber>
    </recommendedName>
    <alternativeName>
        <fullName evidence="28">21-OHase</fullName>
    </alternativeName>
    <alternativeName>
        <fullName evidence="25">Cytochrome P-450c21</fullName>
    </alternativeName>
    <alternativeName>
        <fullName evidence="29">Cytochrome P450 21</fullName>
    </alternativeName>
    <alternativeName>
        <fullName evidence="27">Cytochrome P450 XXI</fullName>
    </alternativeName>
    <alternativeName>
        <fullName evidence="26">Cytochrome P450-C21</fullName>
    </alternativeName>
</protein>
<evidence type="ECO:0000313" key="34">
    <source>
        <dbReference type="EMBL" id="AWO96762.1"/>
    </source>
</evidence>
<dbReference type="InterPro" id="IPR002401">
    <property type="entry name" value="Cyt_P450_E_grp-I"/>
</dbReference>
<evidence type="ECO:0000256" key="22">
    <source>
        <dbReference type="ARBA" id="ARBA00023250"/>
    </source>
</evidence>
<accession>A0A2U9AYJ5</accession>
<dbReference type="InterPro" id="IPR002181">
    <property type="entry name" value="Fibrinogen_a/b/g_C_dom"/>
</dbReference>
<feature type="region of interest" description="Disordered" evidence="30">
    <location>
        <begin position="60"/>
        <end position="261"/>
    </location>
</feature>
<dbReference type="Pfam" id="PF23106">
    <property type="entry name" value="EGF_Teneurin"/>
    <property type="match status" value="1"/>
</dbReference>
<dbReference type="Pfam" id="PF00067">
    <property type="entry name" value="p450"/>
    <property type="match status" value="1"/>
</dbReference>
<keyword evidence="11 31" id="KW-0732">Signal</keyword>
<dbReference type="STRING" id="52904.ENSSMAP00000000521"/>
<feature type="domain" description="Fibronectin type-III" evidence="32">
    <location>
        <begin position="529"/>
        <end position="618"/>
    </location>
</feature>
<keyword evidence="8" id="KW-0245">EGF-like domain</keyword>
<dbReference type="Pfam" id="PF00041">
    <property type="entry name" value="fn3"/>
    <property type="match status" value="3"/>
</dbReference>
<dbReference type="EC" id="1.14.14.16" evidence="23"/>
<dbReference type="GO" id="GO:0030155">
    <property type="term" value="P:regulation of cell adhesion"/>
    <property type="evidence" value="ECO:0007669"/>
    <property type="project" value="TreeGrafter"/>
</dbReference>
<gene>
    <name evidence="34" type="ORF">SMAX5B_011796</name>
</gene>
<dbReference type="PROSITE" id="PS51406">
    <property type="entry name" value="FIBRINOGEN_C_2"/>
    <property type="match status" value="1"/>
</dbReference>
<keyword evidence="35" id="KW-1185">Reference proteome</keyword>
<keyword evidence="20" id="KW-1015">Disulfide bond</keyword>
<dbReference type="PANTHER" id="PTHR46708">
    <property type="entry name" value="TENASCIN"/>
    <property type="match status" value="1"/>
</dbReference>
<dbReference type="InterPro" id="IPR003961">
    <property type="entry name" value="FN3_dom"/>
</dbReference>
<dbReference type="GO" id="GO:0020037">
    <property type="term" value="F:heme binding"/>
    <property type="evidence" value="ECO:0007669"/>
    <property type="project" value="InterPro"/>
</dbReference>
<evidence type="ECO:0000256" key="10">
    <source>
        <dbReference type="ARBA" id="ARBA00022723"/>
    </source>
</evidence>
<sequence length="1384" mass="150722">MLFTLGLLLLLTPFPSFQATTNEKRNSTGSYVTKPNAVFTLSKPKTTSTLTKQTVRPTLKPNTVNQTSLPAPATNQKPPTVNATATTKSKASPVIQTTPSAALKTATASGALTNKDKHTVPVNHTVTAKSPSAGEVKASKDKPAPTGSQNAPASGAKTTKDKLQPSVNQTVSLRSPSASDGKIAKDKPAPTVVQNVQSTSSKSAPASGAKTTKNKPTASVNQTVVAKSSSTGDVKNSKDKPAPAAVPTLLSTPAKPATASGSAANKDKVVISDGCDSTKATEREMKLKPGAPLVMTHKISLLSGGCDGGCDAEMAALKGRVARLEKEMSLLKDNCPCSANCPDDCSGNGECEKGKCVCHQGFMGSDCSKCAQGTECNKSNAGSKGKAETKRISMVVPGSVHSVEFSNLRANTRYVLYIYGTAAGRRSKIHRVSAVTGPEPATEMVFSNVTESSLTVSWSKPKTTFTGFRVTYTNIVTGESRFVVVDSQQSYMVLSKLSAGASYIISVTTTQGRDQSDALMAVITTVPGPPTHLQVVNVTDTRAVLQWTPSLGKVDRFIISYESSKTPNVTVTVMLSGNSVEHQLRGLQRGTLYTVKVLSQKDSLQSMAISTTFTTANVVKANEVAARSAVITWKTSTVVYHSYRVTYQVAGEEAKEVILDTTITEYKLTGLLPMSRYTVLVQGERDGRYTSVVTTEFITGKLRFPFPTECSQELLNGALQSGEVDIYPQGKEGQAVRVYCDMETDGGGWTVFQRRTNGKTDFYRTWSEYSAGFGNLSEEFWLGNELLHNLTSVGPVSLRVDMQSGNDTAYAHYANFSIDSEERHYTLTVSGYTGTAGDSMRYHNGRPFSTRDKDADPLGIHCARAYMGGWWYKNCYKTNLNGLYGINSNNQQQHQQPDTLRDCGGVHKWDDQCADQLSSTEPQHGNRSVSGPPGLFLIGNMMELTHDHLPIHLTNLAKRYGNIYRLKCGHITMVVLNSSEVIREALVKKWSDFAGRPNSYTGDAVSGGGRTISLGDYNEEWRAHRRLVHSALQRCCQRSLHDVIERQALHLRKVLMDYRESGVDLSEDFTVAASNVITTLAFGKEYDKSSPELQQLHSCLNEIVALWGSSWISALDSFPLLRKLPNPVFSRLLKEVARRDEIIKLHLNNYKSQDKKNEDAIAGSLLQGLEKHRNTEHGVLLTDTHIHMATVDLLIGGTETTAAWLSWTVAFLLHRPEVQTRVHEEMCTVLEGRYPKYSDRHRLPVLCSLINEVLRLRPVAPLAVPHRAIRDSSIAGYFIPKNTVILPNLFGAHHDPTVWSDPYSFKPGTARTDGPGTFLSLGSASNKSVAKMELFLFTAYLLRDFQFILPESEASLPDLRGVASVVLKVKSYTAVARPRPVTNP</sequence>
<evidence type="ECO:0000256" key="12">
    <source>
        <dbReference type="ARBA" id="ARBA00022737"/>
    </source>
</evidence>
<dbReference type="PROSITE" id="PS50853">
    <property type="entry name" value="FN3"/>
    <property type="match status" value="2"/>
</dbReference>
<dbReference type="GO" id="GO:0006694">
    <property type="term" value="P:steroid biosynthetic process"/>
    <property type="evidence" value="ECO:0007669"/>
    <property type="project" value="UniProtKB-KW"/>
</dbReference>
<dbReference type="InterPro" id="IPR001128">
    <property type="entry name" value="Cyt_P450"/>
</dbReference>
<feature type="signal peptide" evidence="31">
    <location>
        <begin position="1"/>
        <end position="19"/>
    </location>
</feature>
<evidence type="ECO:0000256" key="29">
    <source>
        <dbReference type="ARBA" id="ARBA00044342"/>
    </source>
</evidence>
<dbReference type="GO" id="GO:0031175">
    <property type="term" value="P:neuron projection development"/>
    <property type="evidence" value="ECO:0007669"/>
    <property type="project" value="TreeGrafter"/>
</dbReference>
<dbReference type="Gene3D" id="1.10.630.10">
    <property type="entry name" value="Cytochrome P450"/>
    <property type="match status" value="1"/>
</dbReference>
<evidence type="ECO:0000256" key="3">
    <source>
        <dbReference type="ARBA" id="ARBA00004586"/>
    </source>
</evidence>
<comment type="similarity">
    <text evidence="5">Belongs to the cytochrome P450 family.</text>
</comment>
<dbReference type="InterPro" id="IPR013783">
    <property type="entry name" value="Ig-like_fold"/>
</dbReference>
<keyword evidence="16" id="KW-0408">Iron</keyword>
<dbReference type="FunFam" id="2.10.25.10:FF:000001">
    <property type="entry name" value="Tenascin C"/>
    <property type="match status" value="1"/>
</dbReference>
<evidence type="ECO:0000256" key="27">
    <source>
        <dbReference type="ARBA" id="ARBA00044282"/>
    </source>
</evidence>
<organism evidence="34 35">
    <name type="scientific">Scophthalmus maximus</name>
    <name type="common">Turbot</name>
    <name type="synonym">Psetta maxima</name>
    <dbReference type="NCBI Taxonomy" id="52904"/>
    <lineage>
        <taxon>Eukaryota</taxon>
        <taxon>Metazoa</taxon>
        <taxon>Chordata</taxon>
        <taxon>Craniata</taxon>
        <taxon>Vertebrata</taxon>
        <taxon>Euteleostomi</taxon>
        <taxon>Actinopterygii</taxon>
        <taxon>Neopterygii</taxon>
        <taxon>Teleostei</taxon>
        <taxon>Neoteleostei</taxon>
        <taxon>Acanthomorphata</taxon>
        <taxon>Carangaria</taxon>
        <taxon>Pleuronectiformes</taxon>
        <taxon>Pleuronectoidei</taxon>
        <taxon>Scophthalmidae</taxon>
        <taxon>Scophthalmus</taxon>
    </lineage>
</organism>
<feature type="compositionally biased region" description="Polar residues" evidence="30">
    <location>
        <begin position="192"/>
        <end position="234"/>
    </location>
</feature>
<evidence type="ECO:0000256" key="2">
    <source>
        <dbReference type="ARBA" id="ARBA00004498"/>
    </source>
</evidence>
<evidence type="ECO:0000256" key="25">
    <source>
        <dbReference type="ARBA" id="ARBA00044217"/>
    </source>
</evidence>
<dbReference type="Gene3D" id="3.90.215.10">
    <property type="entry name" value="Gamma Fibrinogen, chain A, domain 1"/>
    <property type="match status" value="1"/>
</dbReference>
<evidence type="ECO:0000256" key="14">
    <source>
        <dbReference type="ARBA" id="ARBA00022848"/>
    </source>
</evidence>
<dbReference type="Pfam" id="PF00147">
    <property type="entry name" value="Fibrinogen_C"/>
    <property type="match status" value="1"/>
</dbReference>
<dbReference type="GO" id="GO:0005506">
    <property type="term" value="F:iron ion binding"/>
    <property type="evidence" value="ECO:0007669"/>
    <property type="project" value="InterPro"/>
</dbReference>
<keyword evidence="22" id="KW-0755">Steroidogenesis</keyword>
<dbReference type="InterPro" id="IPR036056">
    <property type="entry name" value="Fibrinogen-like_C"/>
</dbReference>
<keyword evidence="19" id="KW-0472">Membrane</keyword>
<evidence type="ECO:0000256" key="8">
    <source>
        <dbReference type="ARBA" id="ARBA00022536"/>
    </source>
</evidence>
<keyword evidence="9" id="KW-0349">Heme</keyword>
<dbReference type="InterPro" id="IPR036396">
    <property type="entry name" value="Cyt_P450_sf"/>
</dbReference>
<dbReference type="InterPro" id="IPR002049">
    <property type="entry name" value="LE_dom"/>
</dbReference>
<evidence type="ECO:0000256" key="28">
    <source>
        <dbReference type="ARBA" id="ARBA00044304"/>
    </source>
</evidence>
<feature type="compositionally biased region" description="Polar residues" evidence="30">
    <location>
        <begin position="60"/>
        <end position="112"/>
    </location>
</feature>
<name>A0A2U9AYJ5_SCOMX</name>
<keyword evidence="13" id="KW-0256">Endoplasmic reticulum</keyword>
<dbReference type="InterPro" id="IPR050991">
    <property type="entry name" value="ECM_Regulatory_Proteins"/>
</dbReference>
<dbReference type="SUPFAM" id="SSF49265">
    <property type="entry name" value="Fibronectin type III"/>
    <property type="match status" value="3"/>
</dbReference>
<dbReference type="SMART" id="SM00060">
    <property type="entry name" value="FN3"/>
    <property type="match status" value="3"/>
</dbReference>
<dbReference type="PANTHER" id="PTHR46708:SF1">
    <property type="entry name" value="TENASCIN"/>
    <property type="match status" value="1"/>
</dbReference>
<keyword evidence="12" id="KW-0677">Repeat</keyword>
<dbReference type="GO" id="GO:0005615">
    <property type="term" value="C:extracellular space"/>
    <property type="evidence" value="ECO:0007669"/>
    <property type="project" value="TreeGrafter"/>
</dbReference>
<keyword evidence="7" id="KW-0272">Extracellular matrix</keyword>
<evidence type="ECO:0000256" key="7">
    <source>
        <dbReference type="ARBA" id="ARBA00022530"/>
    </source>
</evidence>
<keyword evidence="18" id="KW-0446">Lipid-binding</keyword>
<proteinExistence type="inferred from homology"/>
<feature type="chain" id="PRO_5015951381" description="Steroid 21-hydroxylase" evidence="31">
    <location>
        <begin position="20"/>
        <end position="1384"/>
    </location>
</feature>
<dbReference type="EMBL" id="CP026243">
    <property type="protein sequence ID" value="AWO96762.1"/>
    <property type="molecule type" value="Genomic_DNA"/>
</dbReference>
<evidence type="ECO:0000256" key="1">
    <source>
        <dbReference type="ARBA" id="ARBA00004174"/>
    </source>
</evidence>
<dbReference type="CDD" id="cd00063">
    <property type="entry name" value="FN3"/>
    <property type="match status" value="3"/>
</dbReference>
<dbReference type="SUPFAM" id="SSF56496">
    <property type="entry name" value="Fibrinogen C-terminal domain-like"/>
    <property type="match status" value="1"/>
</dbReference>
<comment type="subcellular location">
    <subcellularLocation>
        <location evidence="3">Endoplasmic reticulum membrane</location>
    </subcellularLocation>
    <subcellularLocation>
        <location evidence="1">Microsome membrane</location>
        <topology evidence="1">Peripheral membrane protein</topology>
    </subcellularLocation>
    <subcellularLocation>
        <location evidence="2">Secreted</location>
        <location evidence="2">Extracellular space</location>
        <location evidence="2">Extracellular matrix</location>
    </subcellularLocation>
</comment>
<evidence type="ECO:0000256" key="31">
    <source>
        <dbReference type="SAM" id="SignalP"/>
    </source>
</evidence>
<dbReference type="Gene3D" id="2.10.25.10">
    <property type="entry name" value="Laminin"/>
    <property type="match status" value="1"/>
</dbReference>
<dbReference type="CDD" id="cd00087">
    <property type="entry name" value="FReD"/>
    <property type="match status" value="1"/>
</dbReference>
<reference evidence="34 35" key="1">
    <citation type="submission" date="2017-12" db="EMBL/GenBank/DDBJ databases">
        <title>Integrating genomic resources of turbot (Scophthalmus maximus) in depth evaluation of genetic and physical mapping variation across individuals.</title>
        <authorList>
            <person name="Martinez P."/>
        </authorList>
    </citation>
    <scope>NUCLEOTIDE SEQUENCE [LARGE SCALE GENOMIC DNA]</scope>
</reference>
<keyword evidence="15" id="KW-0560">Oxidoreductase</keyword>
<evidence type="ECO:0000256" key="16">
    <source>
        <dbReference type="ARBA" id="ARBA00023004"/>
    </source>
</evidence>
<evidence type="ECO:0000256" key="11">
    <source>
        <dbReference type="ARBA" id="ARBA00022729"/>
    </source>
</evidence>
<comment type="similarity">
    <text evidence="4">Belongs to the tenascin family.</text>
</comment>
<evidence type="ECO:0000256" key="6">
    <source>
        <dbReference type="ARBA" id="ARBA00022525"/>
    </source>
</evidence>
<evidence type="ECO:0000313" key="35">
    <source>
        <dbReference type="Proteomes" id="UP000246464"/>
    </source>
</evidence>
<evidence type="ECO:0000256" key="19">
    <source>
        <dbReference type="ARBA" id="ARBA00023136"/>
    </source>
</evidence>